<dbReference type="InterPro" id="IPR043141">
    <property type="entry name" value="Ribosomal_uL10-like_sf"/>
</dbReference>
<dbReference type="GO" id="GO:0003735">
    <property type="term" value="F:structural constituent of ribosome"/>
    <property type="evidence" value="ECO:0007669"/>
    <property type="project" value="InterPro"/>
</dbReference>
<evidence type="ECO:0000256" key="6">
    <source>
        <dbReference type="ARBA" id="ARBA00035202"/>
    </source>
</evidence>
<dbReference type="GO" id="GO:0015934">
    <property type="term" value="C:large ribosomal subunit"/>
    <property type="evidence" value="ECO:0007669"/>
    <property type="project" value="InterPro"/>
</dbReference>
<dbReference type="Gene3D" id="3.30.70.1730">
    <property type="match status" value="1"/>
</dbReference>
<dbReference type="Pfam" id="PF00466">
    <property type="entry name" value="Ribosomal_L10"/>
    <property type="match status" value="1"/>
</dbReference>
<dbReference type="AlphaFoldDB" id="A0A133XQ42"/>
<comment type="subunit">
    <text evidence="5 7">Part of the ribosomal stalk of the 50S ribosomal subunit. The N-terminus interacts with L11 and the large rRNA to form the base of the stalk. The C-terminus forms an elongated spine to which L12 dimers bind in a sequential fashion forming a multimeric L10(L12)X complex.</text>
</comment>
<keyword evidence="4 7" id="KW-0687">Ribonucleoprotein</keyword>
<comment type="similarity">
    <text evidence="2 7">Belongs to the universal ribosomal protein uL10 family.</text>
</comment>
<organism evidence="8 9">
    <name type="scientific">Atopobium deltae</name>
    <dbReference type="NCBI Taxonomy" id="1393034"/>
    <lineage>
        <taxon>Bacteria</taxon>
        <taxon>Bacillati</taxon>
        <taxon>Actinomycetota</taxon>
        <taxon>Coriobacteriia</taxon>
        <taxon>Coriobacteriales</taxon>
        <taxon>Atopobiaceae</taxon>
        <taxon>Atopobium</taxon>
    </lineage>
</organism>
<sequence length="173" mass="18772">MPAQSKFDMLEKVSASLDKAEGLFVIDYRGLSVKEAQELRRSLRESHAEMKVYKNNIVKIALEKAGLPTLDDALVGTCAYVFYENDPVDAAKVIKDMSKKFKKLEFLGGIADGRAVSAEQAVAIADLPSREELIAKFVGCISNPLTQTVRVLNGPAQGLLTALSALQDKKDAA</sequence>
<dbReference type="InterPro" id="IPR001790">
    <property type="entry name" value="Ribosomal_uL10"/>
</dbReference>
<evidence type="ECO:0000313" key="9">
    <source>
        <dbReference type="Proteomes" id="UP000070675"/>
    </source>
</evidence>
<keyword evidence="9" id="KW-1185">Reference proteome</keyword>
<dbReference type="InterPro" id="IPR002363">
    <property type="entry name" value="Ribosomal_uL10_CS_bac"/>
</dbReference>
<dbReference type="GO" id="GO:0070180">
    <property type="term" value="F:large ribosomal subunit rRNA binding"/>
    <property type="evidence" value="ECO:0007669"/>
    <property type="project" value="UniProtKB-UniRule"/>
</dbReference>
<evidence type="ECO:0000313" key="8">
    <source>
        <dbReference type="EMBL" id="KXB33059.1"/>
    </source>
</evidence>
<dbReference type="NCBIfam" id="NF000955">
    <property type="entry name" value="PRK00099.1-1"/>
    <property type="match status" value="1"/>
</dbReference>
<dbReference type="SUPFAM" id="SSF160369">
    <property type="entry name" value="Ribosomal protein L10-like"/>
    <property type="match status" value="1"/>
</dbReference>
<keyword evidence="3 7" id="KW-0689">Ribosomal protein</keyword>
<comment type="caution">
    <text evidence="8">The sequence shown here is derived from an EMBL/GenBank/DDBJ whole genome shotgun (WGS) entry which is preliminary data.</text>
</comment>
<evidence type="ECO:0000256" key="5">
    <source>
        <dbReference type="ARBA" id="ARBA00026025"/>
    </source>
</evidence>
<evidence type="ECO:0000256" key="4">
    <source>
        <dbReference type="ARBA" id="ARBA00023274"/>
    </source>
</evidence>
<dbReference type="InterPro" id="IPR022973">
    <property type="entry name" value="Ribosomal_uL10_bac"/>
</dbReference>
<dbReference type="PATRIC" id="fig|1393034.3.peg.1393"/>
<dbReference type="PANTHER" id="PTHR11560">
    <property type="entry name" value="39S RIBOSOMAL PROTEIN L10, MITOCHONDRIAL"/>
    <property type="match status" value="1"/>
</dbReference>
<protein>
    <recommendedName>
        <fullName evidence="6 7">Large ribosomal subunit protein uL10</fullName>
    </recommendedName>
</protein>
<dbReference type="STRING" id="1393034.HMPREF3192_01430"/>
<dbReference type="HAMAP" id="MF_00362">
    <property type="entry name" value="Ribosomal_uL10"/>
    <property type="match status" value="1"/>
</dbReference>
<keyword evidence="7" id="KW-0699">rRNA-binding</keyword>
<dbReference type="RefSeq" id="WP_066306543.1">
    <property type="nucleotide sequence ID" value="NZ_KQ959516.1"/>
</dbReference>
<name>A0A133XQ42_9ACTN</name>
<dbReference type="Gene3D" id="6.10.250.290">
    <property type="match status" value="1"/>
</dbReference>
<gene>
    <name evidence="7" type="primary">rplJ</name>
    <name evidence="8" type="ORF">HMPREF3192_01430</name>
</gene>
<evidence type="ECO:0000256" key="7">
    <source>
        <dbReference type="HAMAP-Rule" id="MF_00362"/>
    </source>
</evidence>
<dbReference type="InterPro" id="IPR047865">
    <property type="entry name" value="Ribosomal_uL10_bac_type"/>
</dbReference>
<keyword evidence="7" id="KW-0694">RNA-binding</keyword>
<evidence type="ECO:0000256" key="2">
    <source>
        <dbReference type="ARBA" id="ARBA00008889"/>
    </source>
</evidence>
<dbReference type="EMBL" id="LSCR01000042">
    <property type="protein sequence ID" value="KXB33059.1"/>
    <property type="molecule type" value="Genomic_DNA"/>
</dbReference>
<comment type="function">
    <text evidence="1 7">Forms part of the ribosomal stalk, playing a central role in the interaction of the ribosome with GTP-bound translation factors.</text>
</comment>
<dbReference type="OrthoDB" id="3186107at2"/>
<evidence type="ECO:0000256" key="1">
    <source>
        <dbReference type="ARBA" id="ARBA00002633"/>
    </source>
</evidence>
<dbReference type="Proteomes" id="UP000070675">
    <property type="component" value="Unassembled WGS sequence"/>
</dbReference>
<proteinExistence type="inferred from homology"/>
<dbReference type="PROSITE" id="PS01109">
    <property type="entry name" value="RIBOSOMAL_L10"/>
    <property type="match status" value="1"/>
</dbReference>
<accession>A0A133XQ42</accession>
<reference evidence="9" key="1">
    <citation type="submission" date="2016-01" db="EMBL/GenBank/DDBJ databases">
        <authorList>
            <person name="Mitreva M."/>
            <person name="Pepin K.H."/>
            <person name="Mihindukulasuriya K.A."/>
            <person name="Fulton R."/>
            <person name="Fronick C."/>
            <person name="O'Laughlin M."/>
            <person name="Miner T."/>
            <person name="Herter B."/>
            <person name="Rosa B.A."/>
            <person name="Cordes M."/>
            <person name="Tomlinson C."/>
            <person name="Wollam A."/>
            <person name="Palsikar V.B."/>
            <person name="Mardis E.R."/>
            <person name="Wilson R.K."/>
        </authorList>
    </citation>
    <scope>NUCLEOTIDE SEQUENCE [LARGE SCALE GENOMIC DNA]</scope>
    <source>
        <strain evidence="9">DNF00019</strain>
    </source>
</reference>
<evidence type="ECO:0000256" key="3">
    <source>
        <dbReference type="ARBA" id="ARBA00022980"/>
    </source>
</evidence>
<dbReference type="GO" id="GO:0006412">
    <property type="term" value="P:translation"/>
    <property type="evidence" value="ECO:0007669"/>
    <property type="project" value="UniProtKB-UniRule"/>
</dbReference>
<dbReference type="CDD" id="cd05797">
    <property type="entry name" value="Ribosomal_L10"/>
    <property type="match status" value="1"/>
</dbReference>